<name>A0A0V0Z566_TRISP</name>
<dbReference type="Proteomes" id="UP000054776">
    <property type="component" value="Unassembled WGS sequence"/>
</dbReference>
<keyword evidence="3" id="KW-1185">Reference proteome</keyword>
<protein>
    <submittedName>
        <fullName evidence="2">Uncharacterized protein</fullName>
    </submittedName>
</protein>
<reference evidence="2 3" key="1">
    <citation type="submission" date="2015-01" db="EMBL/GenBank/DDBJ databases">
        <title>Evolution of Trichinella species and genotypes.</title>
        <authorList>
            <person name="Korhonen P.K."/>
            <person name="Edoardo P."/>
            <person name="Giuseppe L.R."/>
            <person name="Gasser R.B."/>
        </authorList>
    </citation>
    <scope>NUCLEOTIDE SEQUENCE [LARGE SCALE GENOMIC DNA]</scope>
    <source>
        <strain evidence="2">ISS3</strain>
    </source>
</reference>
<comment type="caution">
    <text evidence="2">The sequence shown here is derived from an EMBL/GenBank/DDBJ whole genome shotgun (WGS) entry which is preliminary data.</text>
</comment>
<gene>
    <name evidence="2" type="ORF">T01_3139</name>
</gene>
<feature type="region of interest" description="Disordered" evidence="1">
    <location>
        <begin position="1"/>
        <end position="38"/>
    </location>
</feature>
<evidence type="ECO:0000313" key="2">
    <source>
        <dbReference type="EMBL" id="KRY07533.1"/>
    </source>
</evidence>
<evidence type="ECO:0000313" key="3">
    <source>
        <dbReference type="Proteomes" id="UP000054776"/>
    </source>
</evidence>
<organism evidence="2 3">
    <name type="scientific">Trichinella spiralis</name>
    <name type="common">Trichina worm</name>
    <dbReference type="NCBI Taxonomy" id="6334"/>
    <lineage>
        <taxon>Eukaryota</taxon>
        <taxon>Metazoa</taxon>
        <taxon>Ecdysozoa</taxon>
        <taxon>Nematoda</taxon>
        <taxon>Enoplea</taxon>
        <taxon>Dorylaimia</taxon>
        <taxon>Trichinellida</taxon>
        <taxon>Trichinellidae</taxon>
        <taxon>Trichinella</taxon>
    </lineage>
</organism>
<sequence length="38" mass="4087">MAIMTSAPEIASTPAASELPIGGSRLGRTRGRRPWPYM</sequence>
<evidence type="ECO:0000256" key="1">
    <source>
        <dbReference type="SAM" id="MobiDB-lite"/>
    </source>
</evidence>
<dbReference type="AlphaFoldDB" id="A0A0V0Z566"/>
<proteinExistence type="predicted"/>
<accession>A0A0V0Z566</accession>
<dbReference type="InParanoid" id="A0A0V0Z566"/>
<feature type="compositionally biased region" description="Basic residues" evidence="1">
    <location>
        <begin position="27"/>
        <end position="38"/>
    </location>
</feature>
<dbReference type="EMBL" id="JYDH01002756">
    <property type="protein sequence ID" value="KRY07533.1"/>
    <property type="molecule type" value="Genomic_DNA"/>
</dbReference>